<reference evidence="4" key="1">
    <citation type="journal article" date="2019" name="Int. J. Syst. Evol. Microbiol.">
        <title>The Global Catalogue of Microorganisms (GCM) 10K type strain sequencing project: providing services to taxonomists for standard genome sequencing and annotation.</title>
        <authorList>
            <consortium name="The Broad Institute Genomics Platform"/>
            <consortium name="The Broad Institute Genome Sequencing Center for Infectious Disease"/>
            <person name="Wu L."/>
            <person name="Ma J."/>
        </authorList>
    </citation>
    <scope>NUCLEOTIDE SEQUENCE [LARGE SCALE GENOMIC DNA]</scope>
    <source>
        <strain evidence="4">JCM 9371</strain>
    </source>
</reference>
<keyword evidence="3" id="KW-0547">Nucleotide-binding</keyword>
<accession>A0ABW2XM50</accession>
<evidence type="ECO:0000313" key="4">
    <source>
        <dbReference type="Proteomes" id="UP001597063"/>
    </source>
</evidence>
<proteinExistence type="predicted"/>
<dbReference type="InterPro" id="IPR050267">
    <property type="entry name" value="Anti-sigma-factor_SerPK"/>
</dbReference>
<dbReference type="Pfam" id="PF13581">
    <property type="entry name" value="HATPase_c_2"/>
    <property type="match status" value="1"/>
</dbReference>
<keyword evidence="4" id="KW-1185">Reference proteome</keyword>
<dbReference type="GO" id="GO:0005524">
    <property type="term" value="F:ATP binding"/>
    <property type="evidence" value="ECO:0007669"/>
    <property type="project" value="UniProtKB-KW"/>
</dbReference>
<dbReference type="RefSeq" id="WP_165502866.1">
    <property type="nucleotide sequence ID" value="NZ_CAACUY010000039.1"/>
</dbReference>
<evidence type="ECO:0000259" key="2">
    <source>
        <dbReference type="Pfam" id="PF13581"/>
    </source>
</evidence>
<protein>
    <submittedName>
        <fullName evidence="3">ATP-binding protein</fullName>
    </submittedName>
</protein>
<comment type="caution">
    <text evidence="3">The sequence shown here is derived from an EMBL/GenBank/DDBJ whole genome shotgun (WGS) entry which is preliminary data.</text>
</comment>
<keyword evidence="1" id="KW-0723">Serine/threonine-protein kinase</keyword>
<gene>
    <name evidence="3" type="ORF">ACFQZM_19550</name>
</gene>
<dbReference type="PANTHER" id="PTHR35526">
    <property type="entry name" value="ANTI-SIGMA-F FACTOR RSBW-RELATED"/>
    <property type="match status" value="1"/>
</dbReference>
<keyword evidence="1" id="KW-0418">Kinase</keyword>
<organism evidence="3 4">
    <name type="scientific">Actinomadura fibrosa</name>
    <dbReference type="NCBI Taxonomy" id="111802"/>
    <lineage>
        <taxon>Bacteria</taxon>
        <taxon>Bacillati</taxon>
        <taxon>Actinomycetota</taxon>
        <taxon>Actinomycetes</taxon>
        <taxon>Streptosporangiales</taxon>
        <taxon>Thermomonosporaceae</taxon>
        <taxon>Actinomadura</taxon>
    </lineage>
</organism>
<dbReference type="PANTHER" id="PTHR35526:SF3">
    <property type="entry name" value="ANTI-SIGMA-F FACTOR RSBW"/>
    <property type="match status" value="1"/>
</dbReference>
<dbReference type="Gene3D" id="3.30.565.10">
    <property type="entry name" value="Histidine kinase-like ATPase, C-terminal domain"/>
    <property type="match status" value="1"/>
</dbReference>
<keyword evidence="3" id="KW-0067">ATP-binding</keyword>
<name>A0ABW2XM50_9ACTN</name>
<keyword evidence="1" id="KW-0808">Transferase</keyword>
<evidence type="ECO:0000313" key="3">
    <source>
        <dbReference type="EMBL" id="MFD0686704.1"/>
    </source>
</evidence>
<sequence length="133" mass="14435">MNVNTEAIDTLIALPVPEAARAARELVGRAFGRWGLDSYVARTVVTEFVSNACRHAGTEEAIIVRVFLRDGGVPVVEVWDRGNGLPELHVPDLVSECGRGLFAVDRLARRWGTRPLLEGGKVVWAEVAAEAVC</sequence>
<dbReference type="SUPFAM" id="SSF55874">
    <property type="entry name" value="ATPase domain of HSP90 chaperone/DNA topoisomerase II/histidine kinase"/>
    <property type="match status" value="1"/>
</dbReference>
<dbReference type="CDD" id="cd16936">
    <property type="entry name" value="HATPase_RsbW-like"/>
    <property type="match status" value="1"/>
</dbReference>
<dbReference type="InterPro" id="IPR003594">
    <property type="entry name" value="HATPase_dom"/>
</dbReference>
<dbReference type="InterPro" id="IPR036890">
    <property type="entry name" value="HATPase_C_sf"/>
</dbReference>
<dbReference type="Proteomes" id="UP001597063">
    <property type="component" value="Unassembled WGS sequence"/>
</dbReference>
<dbReference type="EMBL" id="JBHTGP010000011">
    <property type="protein sequence ID" value="MFD0686704.1"/>
    <property type="molecule type" value="Genomic_DNA"/>
</dbReference>
<evidence type="ECO:0000256" key="1">
    <source>
        <dbReference type="ARBA" id="ARBA00022527"/>
    </source>
</evidence>
<feature type="domain" description="Histidine kinase/HSP90-like ATPase" evidence="2">
    <location>
        <begin position="17"/>
        <end position="112"/>
    </location>
</feature>